<sequence>MERRGDRCRAVWRVGAADVEQVRSARATSAVVGEQHGAGAAGVKQVRPT</sequence>
<dbReference type="Gramene" id="MELO3C010347.2.1">
    <property type="protein sequence ID" value="MELO3C010347.2.1"/>
    <property type="gene ID" value="MELO3C010347.2"/>
</dbReference>
<reference evidence="1" key="1">
    <citation type="submission" date="2023-03" db="UniProtKB">
        <authorList>
            <consortium name="EnsemblPlants"/>
        </authorList>
    </citation>
    <scope>IDENTIFICATION</scope>
</reference>
<proteinExistence type="predicted"/>
<name>A0A9I9CYT0_CUCME</name>
<organism evidence="1">
    <name type="scientific">Cucumis melo</name>
    <name type="common">Muskmelon</name>
    <dbReference type="NCBI Taxonomy" id="3656"/>
    <lineage>
        <taxon>Eukaryota</taxon>
        <taxon>Viridiplantae</taxon>
        <taxon>Streptophyta</taxon>
        <taxon>Embryophyta</taxon>
        <taxon>Tracheophyta</taxon>
        <taxon>Spermatophyta</taxon>
        <taxon>Magnoliopsida</taxon>
        <taxon>eudicotyledons</taxon>
        <taxon>Gunneridae</taxon>
        <taxon>Pentapetalae</taxon>
        <taxon>rosids</taxon>
        <taxon>fabids</taxon>
        <taxon>Cucurbitales</taxon>
        <taxon>Cucurbitaceae</taxon>
        <taxon>Benincaseae</taxon>
        <taxon>Cucumis</taxon>
    </lineage>
</organism>
<dbReference type="AlphaFoldDB" id="A0A9I9CYT0"/>
<accession>A0A9I9CYT0</accession>
<protein>
    <submittedName>
        <fullName evidence="1">Uncharacterized protein</fullName>
    </submittedName>
</protein>
<evidence type="ECO:0000313" key="1">
    <source>
        <dbReference type="EnsemblPlants" id="MELO3C010347.2.1"/>
    </source>
</evidence>
<dbReference type="EnsemblPlants" id="MELO3C010347.2.1">
    <property type="protein sequence ID" value="MELO3C010347.2.1"/>
    <property type="gene ID" value="MELO3C010347.2"/>
</dbReference>